<accession>A0AAD1XLB3</accession>
<keyword evidence="3" id="KW-1185">Reference proteome</keyword>
<protein>
    <submittedName>
        <fullName evidence="2">Uncharacterized protein</fullName>
    </submittedName>
</protein>
<organism evidence="2 3">
    <name type="scientific">Euplotes crassus</name>
    <dbReference type="NCBI Taxonomy" id="5936"/>
    <lineage>
        <taxon>Eukaryota</taxon>
        <taxon>Sar</taxon>
        <taxon>Alveolata</taxon>
        <taxon>Ciliophora</taxon>
        <taxon>Intramacronucleata</taxon>
        <taxon>Spirotrichea</taxon>
        <taxon>Hypotrichia</taxon>
        <taxon>Euplotida</taxon>
        <taxon>Euplotidae</taxon>
        <taxon>Moneuplotes</taxon>
    </lineage>
</organism>
<proteinExistence type="predicted"/>
<dbReference type="EMBL" id="CAMPGE010016234">
    <property type="protein sequence ID" value="CAI2374808.1"/>
    <property type="molecule type" value="Genomic_DNA"/>
</dbReference>
<feature type="compositionally biased region" description="Basic and acidic residues" evidence="1">
    <location>
        <begin position="275"/>
        <end position="294"/>
    </location>
</feature>
<feature type="compositionally biased region" description="Basic and acidic residues" evidence="1">
    <location>
        <begin position="251"/>
        <end position="262"/>
    </location>
</feature>
<feature type="region of interest" description="Disordered" evidence="1">
    <location>
        <begin position="176"/>
        <end position="316"/>
    </location>
</feature>
<feature type="compositionally biased region" description="Basic and acidic residues" evidence="1">
    <location>
        <begin position="176"/>
        <end position="190"/>
    </location>
</feature>
<evidence type="ECO:0000256" key="1">
    <source>
        <dbReference type="SAM" id="MobiDB-lite"/>
    </source>
</evidence>
<feature type="compositionally biased region" description="Basic and acidic residues" evidence="1">
    <location>
        <begin position="216"/>
        <end position="226"/>
    </location>
</feature>
<dbReference type="AlphaFoldDB" id="A0AAD1XLB3"/>
<sequence length="316" mass="35724">MRLLKDFRGYRSILEGIVGFFFNSDSLKRDLWILFHNGFKILMRIICCNFKLILQIQQSPASFKNNPSSHPKHYKFLISKATFSSLKIPSLSNNFSWAYTVPLFTLNNDFQKPVLEPSTVQLEEGTNNQDEFMKRIVGTPKAPEEAPPSGEADPKTVALDALKKKSPIEYFWEHQKQAQADKETAKEKEGKHKKKKKGAKASSKTTSAPVGLKPKTPKEEEKKEPKATPYVIPVAEEKPAKKKKKAKKTGVKMDKAKTEAPKSARTVKMPTYDDQIYKKEAKEKKPVDSEESKKQTKGKKKKGTKAPINIGSTRIV</sequence>
<reference evidence="2" key="1">
    <citation type="submission" date="2023-07" db="EMBL/GenBank/DDBJ databases">
        <authorList>
            <consortium name="AG Swart"/>
            <person name="Singh M."/>
            <person name="Singh A."/>
            <person name="Seah K."/>
            <person name="Emmerich C."/>
        </authorList>
    </citation>
    <scope>NUCLEOTIDE SEQUENCE</scope>
    <source>
        <strain evidence="2">DP1</strain>
    </source>
</reference>
<gene>
    <name evidence="2" type="ORF">ECRASSUSDP1_LOCUS16166</name>
</gene>
<feature type="compositionally biased region" description="Basic residues" evidence="1">
    <location>
        <begin position="295"/>
        <end position="304"/>
    </location>
</feature>
<evidence type="ECO:0000313" key="3">
    <source>
        <dbReference type="Proteomes" id="UP001295684"/>
    </source>
</evidence>
<evidence type="ECO:0000313" key="2">
    <source>
        <dbReference type="EMBL" id="CAI2374808.1"/>
    </source>
</evidence>
<name>A0AAD1XLB3_EUPCR</name>
<comment type="caution">
    <text evidence="2">The sequence shown here is derived from an EMBL/GenBank/DDBJ whole genome shotgun (WGS) entry which is preliminary data.</text>
</comment>
<feature type="compositionally biased region" description="Basic residues" evidence="1">
    <location>
        <begin position="240"/>
        <end position="250"/>
    </location>
</feature>
<dbReference type="Proteomes" id="UP001295684">
    <property type="component" value="Unassembled WGS sequence"/>
</dbReference>